<evidence type="ECO:0000313" key="16">
    <source>
        <dbReference type="Proteomes" id="UP000637643"/>
    </source>
</evidence>
<dbReference type="Pfam" id="PF00668">
    <property type="entry name" value="Condensation"/>
    <property type="match status" value="4"/>
</dbReference>
<dbReference type="Gene3D" id="3.40.50.980">
    <property type="match status" value="4"/>
</dbReference>
<dbReference type="GO" id="GO:0016874">
    <property type="term" value="F:ligase activity"/>
    <property type="evidence" value="ECO:0007669"/>
    <property type="project" value="UniProtKB-KW"/>
</dbReference>
<dbReference type="SUPFAM" id="SSF56801">
    <property type="entry name" value="Acetyl-CoA synthetase-like"/>
    <property type="match status" value="4"/>
</dbReference>
<dbReference type="PROSITE" id="PS00606">
    <property type="entry name" value="KS3_1"/>
    <property type="match status" value="1"/>
</dbReference>
<evidence type="ECO:0000256" key="8">
    <source>
        <dbReference type="ARBA" id="ARBA00022898"/>
    </source>
</evidence>
<dbReference type="FunFam" id="3.30.559.30:FF:000001">
    <property type="entry name" value="Non-ribosomal peptide synthetase"/>
    <property type="match status" value="1"/>
</dbReference>
<dbReference type="Proteomes" id="UP000637643">
    <property type="component" value="Unassembled WGS sequence"/>
</dbReference>
<dbReference type="FunFam" id="3.40.50.980:FF:000001">
    <property type="entry name" value="Non-ribosomal peptide synthetase"/>
    <property type="match status" value="2"/>
</dbReference>
<dbReference type="InterPro" id="IPR020806">
    <property type="entry name" value="PKS_PP-bd"/>
</dbReference>
<accession>A0A917CJ39</accession>
<dbReference type="Pfam" id="PF00202">
    <property type="entry name" value="Aminotran_3"/>
    <property type="match status" value="1"/>
</dbReference>
<dbReference type="Pfam" id="PF00109">
    <property type="entry name" value="ketoacyl-synt"/>
    <property type="match status" value="1"/>
</dbReference>
<evidence type="ECO:0000256" key="5">
    <source>
        <dbReference type="ARBA" id="ARBA00022598"/>
    </source>
</evidence>
<dbReference type="Pfam" id="PF00550">
    <property type="entry name" value="PP-binding"/>
    <property type="match status" value="5"/>
</dbReference>
<dbReference type="Gene3D" id="2.30.38.10">
    <property type="entry name" value="Luciferase, Domain 3"/>
    <property type="match status" value="2"/>
</dbReference>
<evidence type="ECO:0000256" key="6">
    <source>
        <dbReference type="ARBA" id="ARBA00022679"/>
    </source>
</evidence>
<feature type="domain" description="Carrier" evidence="13">
    <location>
        <begin position="1320"/>
        <end position="1395"/>
    </location>
</feature>
<dbReference type="Gene3D" id="3.40.50.12780">
    <property type="entry name" value="N-terminal domain of ligase-like"/>
    <property type="match status" value="1"/>
</dbReference>
<dbReference type="GO" id="GO:0031177">
    <property type="term" value="F:phosphopantetheine binding"/>
    <property type="evidence" value="ECO:0007669"/>
    <property type="project" value="InterPro"/>
</dbReference>
<dbReference type="Pfam" id="PF13193">
    <property type="entry name" value="AMP-binding_C"/>
    <property type="match status" value="3"/>
</dbReference>
<evidence type="ECO:0000256" key="1">
    <source>
        <dbReference type="ARBA" id="ARBA00001957"/>
    </source>
</evidence>
<dbReference type="GO" id="GO:0044550">
    <property type="term" value="P:secondary metabolite biosynthetic process"/>
    <property type="evidence" value="ECO:0007669"/>
    <property type="project" value="UniProtKB-ARBA"/>
</dbReference>
<dbReference type="Pfam" id="PF02801">
    <property type="entry name" value="Ketoacyl-synt_C"/>
    <property type="match status" value="1"/>
</dbReference>
<keyword evidence="3" id="KW-0596">Phosphopantetheine</keyword>
<dbReference type="InterPro" id="IPR009081">
    <property type="entry name" value="PP-bd_ACP"/>
</dbReference>
<evidence type="ECO:0000256" key="9">
    <source>
        <dbReference type="ARBA" id="ARBA00023194"/>
    </source>
</evidence>
<dbReference type="InterPro" id="IPR010060">
    <property type="entry name" value="NRPS_synth"/>
</dbReference>
<dbReference type="InterPro" id="IPR049704">
    <property type="entry name" value="Aminotrans_3_PPA_site"/>
</dbReference>
<dbReference type="InterPro" id="IPR023213">
    <property type="entry name" value="CAT-like_dom_sf"/>
</dbReference>
<comment type="cofactor">
    <cofactor evidence="1">
        <name>pantetheine 4'-phosphate</name>
        <dbReference type="ChEBI" id="CHEBI:47942"/>
    </cofactor>
</comment>
<feature type="domain" description="Carrier" evidence="13">
    <location>
        <begin position="3652"/>
        <end position="3727"/>
    </location>
</feature>
<keyword evidence="12" id="KW-0812">Transmembrane</keyword>
<dbReference type="InterPro" id="IPR045851">
    <property type="entry name" value="AMP-bd_C_sf"/>
</dbReference>
<dbReference type="SMART" id="SM00823">
    <property type="entry name" value="PKS_PP"/>
    <property type="match status" value="4"/>
</dbReference>
<dbReference type="InterPro" id="IPR018201">
    <property type="entry name" value="Ketoacyl_synth_AS"/>
</dbReference>
<comment type="similarity">
    <text evidence="2">Belongs to the ATP-dependent AMP-binding enzyme family.</text>
</comment>
<dbReference type="CDD" id="cd05930">
    <property type="entry name" value="A_NRPS"/>
    <property type="match status" value="1"/>
</dbReference>
<dbReference type="PANTHER" id="PTHR45527">
    <property type="entry name" value="NONRIBOSOMAL PEPTIDE SYNTHETASE"/>
    <property type="match status" value="1"/>
</dbReference>
<dbReference type="GO" id="GO:0004315">
    <property type="term" value="F:3-oxoacyl-[acyl-carrier-protein] synthase activity"/>
    <property type="evidence" value="ECO:0007669"/>
    <property type="project" value="InterPro"/>
</dbReference>
<dbReference type="FunFam" id="1.10.1200.10:FF:000005">
    <property type="entry name" value="Nonribosomal peptide synthetase 1"/>
    <property type="match status" value="1"/>
</dbReference>
<dbReference type="NCBIfam" id="TIGR01720">
    <property type="entry name" value="NRPS-para261"/>
    <property type="match status" value="1"/>
</dbReference>
<dbReference type="InterPro" id="IPR014031">
    <property type="entry name" value="Ketoacyl_synth_C"/>
</dbReference>
<dbReference type="GO" id="GO:0017000">
    <property type="term" value="P:antibiotic biosynthetic process"/>
    <property type="evidence" value="ECO:0007669"/>
    <property type="project" value="UniProtKB-KW"/>
</dbReference>
<keyword evidence="8" id="KW-0663">Pyridoxal phosphate</keyword>
<dbReference type="InterPro" id="IPR014030">
    <property type="entry name" value="Ketoacyl_synth_N"/>
</dbReference>
<keyword evidence="12" id="KW-0472">Membrane</keyword>
<evidence type="ECO:0000259" key="14">
    <source>
        <dbReference type="PROSITE" id="PS52004"/>
    </source>
</evidence>
<dbReference type="FunFam" id="3.30.300.30:FF:000010">
    <property type="entry name" value="Enterobactin synthetase component F"/>
    <property type="match status" value="2"/>
</dbReference>
<dbReference type="InterPro" id="IPR042099">
    <property type="entry name" value="ANL_N_sf"/>
</dbReference>
<dbReference type="Gene3D" id="3.40.640.10">
    <property type="entry name" value="Type I PLP-dependent aspartate aminotransferase-like (Major domain)"/>
    <property type="match status" value="1"/>
</dbReference>
<dbReference type="SMART" id="SM00825">
    <property type="entry name" value="PKS_KS"/>
    <property type="match status" value="1"/>
</dbReference>
<dbReference type="InterPro" id="IPR036736">
    <property type="entry name" value="ACP-like_sf"/>
</dbReference>
<evidence type="ECO:0000256" key="10">
    <source>
        <dbReference type="ARBA" id="ARBA00023268"/>
    </source>
</evidence>
<feature type="compositionally biased region" description="Low complexity" evidence="11">
    <location>
        <begin position="1423"/>
        <end position="1435"/>
    </location>
</feature>
<evidence type="ECO:0000256" key="12">
    <source>
        <dbReference type="SAM" id="Phobius"/>
    </source>
</evidence>
<evidence type="ECO:0000259" key="13">
    <source>
        <dbReference type="PROSITE" id="PS50075"/>
    </source>
</evidence>
<dbReference type="PANTHER" id="PTHR45527:SF14">
    <property type="entry name" value="PLIPASTATIN SYNTHASE SUBUNIT B"/>
    <property type="match status" value="1"/>
</dbReference>
<keyword evidence="9" id="KW-0045">Antibiotic biosynthesis</keyword>
<dbReference type="FunFam" id="2.30.38.10:FF:000001">
    <property type="entry name" value="Non-ribosomal peptide synthetase PvdI"/>
    <property type="match status" value="1"/>
</dbReference>
<dbReference type="InterPro" id="IPR000873">
    <property type="entry name" value="AMP-dep_synth/lig_dom"/>
</dbReference>
<dbReference type="InterPro" id="IPR001242">
    <property type="entry name" value="Condensation_dom"/>
</dbReference>
<dbReference type="InterPro" id="IPR005814">
    <property type="entry name" value="Aminotrans_3"/>
</dbReference>
<dbReference type="InterPro" id="IPR010071">
    <property type="entry name" value="AA_adenyl_dom"/>
</dbReference>
<dbReference type="InterPro" id="IPR015424">
    <property type="entry name" value="PyrdxlP-dep_Trfase"/>
</dbReference>
<gene>
    <name evidence="15" type="ORF">GCM10010912_38930</name>
</gene>
<dbReference type="CDD" id="cd00833">
    <property type="entry name" value="PKS"/>
    <property type="match status" value="1"/>
</dbReference>
<dbReference type="FunFam" id="3.40.50.980:FF:000002">
    <property type="entry name" value="Enterobactin synthetase component F"/>
    <property type="match status" value="1"/>
</dbReference>
<dbReference type="NCBIfam" id="TIGR01733">
    <property type="entry name" value="AA-adenyl-dom"/>
    <property type="match status" value="2"/>
</dbReference>
<dbReference type="SMART" id="SM01294">
    <property type="entry name" value="PKS_PP_betabranch"/>
    <property type="match status" value="1"/>
</dbReference>
<dbReference type="Gene3D" id="3.30.559.10">
    <property type="entry name" value="Chloramphenicol acetyltransferase-like domain"/>
    <property type="match status" value="4"/>
</dbReference>
<proteinExistence type="inferred from homology"/>
<keyword evidence="10" id="KW-0511">Multifunctional enzyme</keyword>
<evidence type="ECO:0000256" key="4">
    <source>
        <dbReference type="ARBA" id="ARBA00022553"/>
    </source>
</evidence>
<dbReference type="Pfam" id="PF22621">
    <property type="entry name" value="CurL-like_PKS_C"/>
    <property type="match status" value="1"/>
</dbReference>
<evidence type="ECO:0000256" key="7">
    <source>
        <dbReference type="ARBA" id="ARBA00022737"/>
    </source>
</evidence>
<evidence type="ECO:0000256" key="3">
    <source>
        <dbReference type="ARBA" id="ARBA00022450"/>
    </source>
</evidence>
<dbReference type="Gene3D" id="3.40.47.10">
    <property type="match status" value="1"/>
</dbReference>
<dbReference type="SUPFAM" id="SSF53383">
    <property type="entry name" value="PLP-dependent transferases"/>
    <property type="match status" value="1"/>
</dbReference>
<dbReference type="Gene3D" id="3.90.1150.10">
    <property type="entry name" value="Aspartate Aminotransferase, domain 1"/>
    <property type="match status" value="1"/>
</dbReference>
<evidence type="ECO:0000256" key="2">
    <source>
        <dbReference type="ARBA" id="ARBA00006432"/>
    </source>
</evidence>
<evidence type="ECO:0000313" key="15">
    <source>
        <dbReference type="EMBL" id="GGF89962.1"/>
    </source>
</evidence>
<dbReference type="GO" id="GO:0005829">
    <property type="term" value="C:cytosol"/>
    <property type="evidence" value="ECO:0007669"/>
    <property type="project" value="TreeGrafter"/>
</dbReference>
<dbReference type="RefSeq" id="WP_189027805.1">
    <property type="nucleotide sequence ID" value="NZ_BMKR01000016.1"/>
</dbReference>
<dbReference type="GO" id="GO:0008483">
    <property type="term" value="F:transaminase activity"/>
    <property type="evidence" value="ECO:0007669"/>
    <property type="project" value="InterPro"/>
</dbReference>
<comment type="caution">
    <text evidence="15">The sequence shown here is derived from an EMBL/GenBank/DDBJ whole genome shotgun (WGS) entry which is preliminary data.</text>
</comment>
<keyword evidence="7" id="KW-0677">Repeat</keyword>
<feature type="domain" description="Carrier" evidence="13">
    <location>
        <begin position="4693"/>
        <end position="4768"/>
    </location>
</feature>
<keyword evidence="5" id="KW-0436">Ligase</keyword>
<dbReference type="GO" id="GO:0030170">
    <property type="term" value="F:pyridoxal phosphate binding"/>
    <property type="evidence" value="ECO:0007669"/>
    <property type="project" value="InterPro"/>
</dbReference>
<dbReference type="PROSITE" id="PS00600">
    <property type="entry name" value="AA_TRANSFER_CLASS_3"/>
    <property type="match status" value="1"/>
</dbReference>
<feature type="domain" description="Ketosynthase family 3 (KS3)" evidence="14">
    <location>
        <begin position="687"/>
        <end position="1110"/>
    </location>
</feature>
<feature type="transmembrane region" description="Helical" evidence="12">
    <location>
        <begin position="72"/>
        <end position="92"/>
    </location>
</feature>
<name>A0A917CJ39_9BACL</name>
<dbReference type="NCBIfam" id="NF003417">
    <property type="entry name" value="PRK04813.1"/>
    <property type="match status" value="5"/>
</dbReference>
<dbReference type="FunFam" id="3.40.50.12780:FF:000012">
    <property type="entry name" value="Non-ribosomal peptide synthetase"/>
    <property type="match status" value="2"/>
</dbReference>
<dbReference type="InterPro" id="IPR020841">
    <property type="entry name" value="PKS_Beta-ketoAc_synthase_dom"/>
</dbReference>
<dbReference type="Pfam" id="PF00501">
    <property type="entry name" value="AMP-binding"/>
    <property type="match status" value="3"/>
</dbReference>
<dbReference type="Gene3D" id="1.10.1240.100">
    <property type="match status" value="1"/>
</dbReference>
<dbReference type="PROSITE" id="PS00012">
    <property type="entry name" value="PHOSPHOPANTETHEINE"/>
    <property type="match status" value="3"/>
</dbReference>
<dbReference type="PROSITE" id="PS00455">
    <property type="entry name" value="AMP_BINDING"/>
    <property type="match status" value="2"/>
</dbReference>
<evidence type="ECO:0008006" key="17">
    <source>
        <dbReference type="Google" id="ProtNLM"/>
    </source>
</evidence>
<dbReference type="SUPFAM" id="SSF52777">
    <property type="entry name" value="CoA-dependent acyltransferases"/>
    <property type="match status" value="8"/>
</dbReference>
<dbReference type="InterPro" id="IPR020845">
    <property type="entry name" value="AMP-binding_CS"/>
</dbReference>
<evidence type="ECO:0000256" key="11">
    <source>
        <dbReference type="SAM" id="MobiDB-lite"/>
    </source>
</evidence>
<organism evidence="15 16">
    <name type="scientific">Paenibacillus albidus</name>
    <dbReference type="NCBI Taxonomy" id="2041023"/>
    <lineage>
        <taxon>Bacteria</taxon>
        <taxon>Bacillati</taxon>
        <taxon>Bacillota</taxon>
        <taxon>Bacilli</taxon>
        <taxon>Bacillales</taxon>
        <taxon>Paenibacillaceae</taxon>
        <taxon>Paenibacillus</taxon>
    </lineage>
</organism>
<dbReference type="GO" id="GO:0006633">
    <property type="term" value="P:fatty acid biosynthetic process"/>
    <property type="evidence" value="ECO:0007669"/>
    <property type="project" value="InterPro"/>
</dbReference>
<dbReference type="PROSITE" id="PS52004">
    <property type="entry name" value="KS3_2"/>
    <property type="match status" value="1"/>
</dbReference>
<dbReference type="SUPFAM" id="SSF53901">
    <property type="entry name" value="Thiolase-like"/>
    <property type="match status" value="1"/>
</dbReference>
<keyword evidence="16" id="KW-1185">Reference proteome</keyword>
<dbReference type="InterPro" id="IPR015422">
    <property type="entry name" value="PyrdxlP-dep_Trfase_small"/>
</dbReference>
<dbReference type="PROSITE" id="PS50075">
    <property type="entry name" value="CARRIER"/>
    <property type="match status" value="5"/>
</dbReference>
<dbReference type="Gene3D" id="3.30.559.30">
    <property type="entry name" value="Nonribosomal peptide synthetase, condensation domain"/>
    <property type="match status" value="4"/>
</dbReference>
<dbReference type="SUPFAM" id="SSF47336">
    <property type="entry name" value="ACP-like"/>
    <property type="match status" value="5"/>
</dbReference>
<protein>
    <recommendedName>
        <fullName evidence="17">Amino acid adenylation domain-containing protein</fullName>
    </recommendedName>
</protein>
<reference evidence="15" key="1">
    <citation type="journal article" date="2014" name="Int. J. Syst. Evol. Microbiol.">
        <title>Complete genome sequence of Corynebacterium casei LMG S-19264T (=DSM 44701T), isolated from a smear-ripened cheese.</title>
        <authorList>
            <consortium name="US DOE Joint Genome Institute (JGI-PGF)"/>
            <person name="Walter F."/>
            <person name="Albersmeier A."/>
            <person name="Kalinowski J."/>
            <person name="Ruckert C."/>
        </authorList>
    </citation>
    <scope>NUCLEOTIDE SEQUENCE</scope>
    <source>
        <strain evidence="15">CGMCC 1.16134</strain>
    </source>
</reference>
<feature type="domain" description="Carrier" evidence="13">
    <location>
        <begin position="583"/>
        <end position="658"/>
    </location>
</feature>
<dbReference type="Gene3D" id="1.10.1200.10">
    <property type="entry name" value="ACP-like"/>
    <property type="match status" value="5"/>
</dbReference>
<dbReference type="CDD" id="cd19531">
    <property type="entry name" value="LCL_NRPS-like"/>
    <property type="match status" value="3"/>
</dbReference>
<dbReference type="InterPro" id="IPR025110">
    <property type="entry name" value="AMP-bd_C"/>
</dbReference>
<keyword evidence="12" id="KW-1133">Transmembrane helix</keyword>
<dbReference type="InterPro" id="IPR015421">
    <property type="entry name" value="PyrdxlP-dep_Trfase_major"/>
</dbReference>
<reference evidence="15" key="2">
    <citation type="submission" date="2020-09" db="EMBL/GenBank/DDBJ databases">
        <authorList>
            <person name="Sun Q."/>
            <person name="Zhou Y."/>
        </authorList>
    </citation>
    <scope>NUCLEOTIDE SEQUENCE</scope>
    <source>
        <strain evidence="15">CGMCC 1.16134</strain>
    </source>
</reference>
<dbReference type="GO" id="GO:0043041">
    <property type="term" value="P:amino acid activation for nonribosomal peptide biosynthetic process"/>
    <property type="evidence" value="ECO:0007669"/>
    <property type="project" value="TreeGrafter"/>
</dbReference>
<feature type="domain" description="Carrier" evidence="13">
    <location>
        <begin position="2617"/>
        <end position="2692"/>
    </location>
</feature>
<feature type="region of interest" description="Disordered" evidence="11">
    <location>
        <begin position="1414"/>
        <end position="1435"/>
    </location>
</feature>
<dbReference type="CDD" id="cd19534">
    <property type="entry name" value="E_NRPS"/>
    <property type="match status" value="1"/>
</dbReference>
<keyword evidence="4" id="KW-0597">Phosphoprotein</keyword>
<dbReference type="EMBL" id="BMKR01000016">
    <property type="protein sequence ID" value="GGF89962.1"/>
    <property type="molecule type" value="Genomic_DNA"/>
</dbReference>
<dbReference type="Gene3D" id="3.30.300.30">
    <property type="match status" value="4"/>
</dbReference>
<dbReference type="InterPro" id="IPR006162">
    <property type="entry name" value="Ppantetheine_attach_site"/>
</dbReference>
<sequence>MFTNSFNTLKDAVEARGHMDDKGITFIEGEHNETTITYKELYKQSLRFLHDLQSKGIQPQQEIVIQIDDNKAFVIAFWACILGGMIVIPISVGNNDEHRMKVFKIWGLLNNPYMVTSEKYLNALLKVKDVNDNLDFSREIRENTMFMPDTLSPNDGIVFESKPSDIAFIQFSSGSTGDPKGVTLSHDNLIHNCSGIVNSTQISEEDSYLCWVPLTHDMGLIGCHLTSLISGINQYLIPTPLFIRQPLLWISKTNEYKATLLSSPNFGYEYFLRFFKPEKAALWELSHVRVIYNGAEPISTAICEAFLNTLSFCHLKRSALLTVYGLAEASVAVAFPSPSEEFVTLYLDRNHLNTGDGVVEVEKENLNAVSFVEVGKPIDYCEVRICDEKGLTLGDQAIGQIHIRGRNVTTGYYNNQEATLKVITADGWVQTGDLGFYRNGQLVVTGREKDIIFINGMNIYPHDIERIAEEVEGIEVNRAACCGVKSPDGSKEQIIIFVVTKKSIENFVPIAAKLKSHLLRKGSWEVAEVIPIRKMPKTTSGKVQRYKLGEQFRKGEFIEICSKLAELTHAAEALDVIPDEILLRQNGMEKKLHNIFTDLLRKKQIDRSDSFFDIGATSIQLAQLTETIERDLGISLTVTDLFAYPTIADLSTYLLEQNEIEPKDALKDYSQQSDYEKTNVQAADVRENDIAIIGMSMNLPGASTSEQLWDNLARGKDSIKDYNSERKQDAKEYISLLNWKKSESEFVEGGYLDEIDKFDYSFFKLNPAEASLMDPNQRLFLASCWHTIEDAGYAGEKLHGHNVGVYVGYSKVGYDYERLVSSNSPIALSNYVVGNLPSVLAGRIAYFLNLKGPAITVDTACSSSLVAVHLACKAMQNEECEMAIAGGIRTILLPTAIGLDMESKDCKTRTFDSNSDGTGMGEGVASVLLKPLSKALEDGDHIYAVVKGSAINQDGATAGVTAPNPFSQTNVIDAAWKDAGITPDTLTFIEAHGTGTKLGDPVEIEGLTKAFARYTDRKQFCAIGSLKANIGHLFEAAGIASLIKAVLVLNKKQNPALVHFKSPNKHIRFETTPFYIDTKLTNLDESATPLRCGINAFGFSGTNAHIVLEQYIGPDGDLPVGSGEPHIFTLSAKSDWSLRQLVLEYTNYLANHPTASLDSICYTASTGRAHLNHRVAIVSSSKEELLHQLESLADSSKELTDGIYKGVHKPIINSDSEHAAGMVTESQLSILTKKADELISQYNKDAWDAHGLGQICQLYVSGANIKWKNLYTKQVVRKTPLPLYAFEKKRCWVKVEPKGEIKMDQTHSITKAIPTMVPLSDISSALKEIIGKVSGLAFEEIDEYAHFLEMGLDSIMLMQIRKEIHQSFNIDIPMNDFFESIINMHTLCVFISENAPAQHEEEAVVYQTLNEDKSSSSKLVNPSCFSSDEGSSSSADSLTNVITKQIELMNNQQQNFSQVLMQQLQVMGLQAGTHHSQIENQAENRVDPVLAVKPILRATSGNNKSDSKPFIPYQQILIDQEDSFTRQQSEYLRNFITQYNKKTKTSKMVADDTRFMHANNRNVSGFRGYWKELVYPIVAERSSGARMWDVDGNEYIDLTMGFGVNLFGHNPDFILDELENSVTPVLPPLGPMSDVAGEVASLICELTGVERVAFYNSGTEAVMVALRLARATTRRNKVVIFSGSYHGTFDGVLGVANPDSDTLSTLPMAPGIAPNFVNDIMILNYNNPEALVIIREYAHELAAVLVEPVQSRRPDLQPEKFLKELRGITKQSGSALIFDEVITGFRIGLGGAQEYFKVDADLVVYGKVVGGGMPIGIVCGKAEFMNSVDGGTWRFGDSSYPLQTATKTFVGGTFCTHPITMRVAAKVLRHLQSSGTQLFKDLNAKTNDLVNELNVYFKTSGVPIHMVNFGSLFRFVSYGDIELFFYHLIQKGIYIWEGRNCFLSTVHTSDDIETIIRAVKDTVEDLRKGGFLPQQPTLPQGGGPGKGAGVAASEEVSVNLSNEQKQLWLASIIGSSESAAANQSILLKFTGSLEVELMKEAMSVVVARHEALRTIIEPSGNNQIVKPHMEVNIEIVDFSNDGEEAGQAKLTQWLEEDAGRPFILNSPSPLFRVSILKLLADTNMMVLTFHHIIADGWSIAVFVTELEKTYTSLCEKRVNDLPPSVPFRAYLEWEENQQNSAGYGDAVTYWSNKFNQPLPVLQLPSQTGQLRKKTFKSSRYTTVLDKKLTEKLKALSIKQQNSLFVTLLSGYKLFLHRLTGQRQIVVGIPTAGQAQMGENCLIGNCVNILPILSELEGRESFSNYMARLKVQIRELDAYRNYSFAQLAESIQHMPVINVLFNMDRPLNKLSFSGLDTEWVSYPAQYSYYDLFLNVTEINRELSLDLDFNTDLIQHEVIQRWMDGFVHILHALSEESSLEIAQLSLLTPDEHSDLVGIWKQNRDRIQDQLSDRNLMGTRLLVEGFQILDPYMEPAIIGTIGEVYLQHCEQFQPTGILAMSTPEGCVEVVGKAQKITQIRGYSVNLYLLERLIAQHPTVSECIVIVVELEPNSIRGLAAYVVGKDGIVDTAEIKQSLVTLLPDYMVPTYVVGTDILPLLADGSVDLDSLPNLITDMDFELPANETEQALIDIWRDILNVRWIGLDDDFFSLGGNSLKATIMLSKVLKKIDKKIQIGQLFKYSTVRELSRYIRDEAREQFIPITVVDQKEYYSASPAQKRIYILEQMHEMNLVHNIPGKLEIEGHLEVARLTEALVKMMQRHEVFRTTFTIEKGEIVQKLIDVDDIYLNVVEADRSGLNLVIQQSVKPFDLTKAPLFRAILVKLSDQEHVLLLDMHHIISDGYSMMLLMEELIALYEGRTLPDLNIQYKDYIVWKEENIQEDNMIGQEQYWLNRFEGELPVLNLPSDYPRPQSLKTAGERITYRIDEKLTERLSKLGEDTKTTMFMLMLSAYNILLSKYTDQEDIIIGTAISGRNHPDIERSIGVFINTVAIRNYPSINKKFREFLQEVKESSLQAFENQAYPFERLVEKLNLQRDSSRNPIFDTMFVMQNMDIREVISGQLKFSPTELNPGTSQYDMMMSIEDHDTYLELNLDYNTALFKKSTINRLISHYINVLCNITGNEDIVIADIEMISREERNQLLFDFNRTKHFYGEKRTVPECFEEQVERTPDAVALVFGPNQMSYKELNEKSNQLAHKLRESGVKPGQLVGIMLNRSMDMMVAILGVLKSGAAYLPIDPDYPVARVEYILNDAQVRILLMHPHLVGNISVDETVPMIFDESLYTGSQENLCLINKSDDLAYTIYTSGSTGNPKGVMISHGATYNLIEAMCEKIQFVQDKVILALTTISFDIFVTETLLPLLRGMKVVIADESQQLDPLELNRLIVDHGVNMLQITPSRLKMLLAGDTEETFLKPITEIMVGGEALPIQLLHRLQRSPGLRIYNLYGPTETTVYSCGGELTEQDKVTIGRPIANTQIYIVDGQDQLHPIGVPGELCISGDGLAKGYWNNEQLTEEKFVPCPFLPGKSMYRTGDLARWSEDGEIEYLGRMDFQVKIRGYRIELQEIERAILKDRSVKEAVVMAKVDATGNQYLIAYYVTEEHLPIEHLRKTLLRELPEYMVPSYFLSLETMPLTPNGKIDKKSLPEPINTFNESEDYIAPRNSCERQLSIIWQEMLSLERVGVHDNFFELGGHSLKATLLVSEINKSFRINIPVLAIFQHTTISSLAEFISGTDSGGYDAIPEAMDKEYYALSPSQQRLYLFQQINKLSTAYNMIGALELDGVVDNVRLEQAFRNLIARHESLRTSFQIHDGKPVQIVHEQFDFNIKHLDVLQGDQSLESILNELDEPFDLTQFPLLKVTLIQVSDEKHVLCMNMHHMIADGTSIDIMMKELNILYKGQLLPPLKIQFKDYAEWQQSLMSKGTYEDQKRYWIEQFQNDIPVLTLMTDYPRPRRQSFEGDHYVFNLDQRWTAELQKIANEAGTTLFMVLLSAYYILLAKYSGQEDIVVGTPVVGRNHADVQDLIGMFVNTLALRNRPSRKKTFISFLNEVKEKCVEAYDNQQYPFEELVEQLKLKRDLSGNPLFNVMFNMETSDNNKMEMDGIQVQPYVLNHNIAKFDLSLAAKEVSGDIRFEFEYCTKLFSRETVIRMAGHYSTILQSIMEKRSVPLETIDILSAKEREQILIDFNPAYASYPQDKTIHQLFEEQVVMTPENVAVIFEDQQLTYRQLNERANQLAGVLRNKGVQTDELVGIMSDRSIEMIVSLLAVLKSGGAYLPIDPTFPEERIRYMLEESGCRFLLIQESLMDPSLYVGEQINLNDSNLYTGDSSNLKSITKPSDLAYVIFTSGSTGKPKGVMIEHLNVVQLIKHGGFPYNFGEQDVWTMFHSYCFDVSVWEMYGALLNGSKLVVVPKGTTRDTRAFVELVNTHSVTVLCQTPTAFYQFIRETMEGSKFKNTLRYVIFAGEALNPMLLKEWKKRYTSTKLVNMYGITETTVHVTYKEIGEIETGMNVSNIGKPLRTLKSYILNSEGNLVPIGVVGELYVAGFGVGRGYLNNLQLTEDRYVDNPFETGTKMYRSGDLAKWLPDGDLEYLGRIDHQVKIRGYRIELGEIEKHLAEHNSIKEAFVMARYDHTQTAYLCAYYISDERIGVQNLRQYLSGFLPDYMIPAQFVQMDVLPMNANGKVDRIKLPEPVLDTQTNFVKPENHIQESLIQVWEETLGISALGIEHNFFEFGGDSIKAIQISSRLMSKYELKMEIGDLFQYPTIKALSKYITLSTRVIDQGPVIGGVELAPIQRHLFEHEWKAVHHYNQSVMLYQKDGIDESIVRQSFEKILQHHDALRMTFTHEDQTVTQFNHDISHFAVDLKVFHYTEERDPSSAIEREANNLQASIDIEQGPMFKLALFRTRKGDHLLLVIHHLVIDGVSWRFIIEDFSTAYKKLSEGEKVVLPLKTDSFQTWSERLKSYAVSAKLQSELPYWKSFEGAQVSPLPKDHTPATLDALRVTEQMELDFAYTERLLKGIHHAYGTEINDILLAALGMAVREWCGLDRILIDLEGHGREGVIEQVDISRTVGWFTSISPFMLEVADITDLSNVVKSTKDNLRRVPNKGIGYGILKYLTAAGGNIDDPIIPNLYPEILFNYLGQFESKTGTDEFIVSDISSGKEIGPAIDSGYTIETNGMIMEERFIMVFQYNPQLYDTGTICDLTEAYKRNLEKLIDHCSEKEAREFTSTDYHYNKLSTEQLSKIANLFKAIT</sequence>
<keyword evidence="6" id="KW-0808">Transferase</keyword>
<dbReference type="InterPro" id="IPR016039">
    <property type="entry name" value="Thiolase-like"/>
</dbReference>